<dbReference type="Proteomes" id="UP000186303">
    <property type="component" value="Chromosome 8"/>
</dbReference>
<dbReference type="SUPFAM" id="SSF54001">
    <property type="entry name" value="Cysteine proteinases"/>
    <property type="match status" value="1"/>
</dbReference>
<keyword evidence="3" id="KW-0378">Hydrolase</keyword>
<feature type="compositionally biased region" description="Basic and acidic residues" evidence="5">
    <location>
        <begin position="192"/>
        <end position="201"/>
    </location>
</feature>
<evidence type="ECO:0000313" key="8">
    <source>
        <dbReference type="Proteomes" id="UP000186303"/>
    </source>
</evidence>
<feature type="region of interest" description="Disordered" evidence="5">
    <location>
        <begin position="138"/>
        <end position="410"/>
    </location>
</feature>
<name>A0A1M8ACK2_MALS4</name>
<feature type="compositionally biased region" description="Acidic residues" evidence="5">
    <location>
        <begin position="268"/>
        <end position="364"/>
    </location>
</feature>
<accession>A0A1M8ACK2</accession>
<dbReference type="GO" id="GO:0005634">
    <property type="term" value="C:nucleus"/>
    <property type="evidence" value="ECO:0007669"/>
    <property type="project" value="TreeGrafter"/>
</dbReference>
<dbReference type="VEuPathDB" id="FungiDB:MSYG_4412"/>
<dbReference type="GO" id="GO:0016929">
    <property type="term" value="F:deSUMOylase activity"/>
    <property type="evidence" value="ECO:0007669"/>
    <property type="project" value="TreeGrafter"/>
</dbReference>
<dbReference type="EMBL" id="LT671828">
    <property type="protein sequence ID" value="SHO80057.1"/>
    <property type="molecule type" value="Genomic_DNA"/>
</dbReference>
<feature type="compositionally biased region" description="Basic residues" evidence="5">
    <location>
        <begin position="466"/>
        <end position="476"/>
    </location>
</feature>
<organism evidence="7 8">
    <name type="scientific">Malassezia sympodialis (strain ATCC 42132)</name>
    <name type="common">Atopic eczema-associated yeast</name>
    <dbReference type="NCBI Taxonomy" id="1230383"/>
    <lineage>
        <taxon>Eukaryota</taxon>
        <taxon>Fungi</taxon>
        <taxon>Dikarya</taxon>
        <taxon>Basidiomycota</taxon>
        <taxon>Ustilaginomycotina</taxon>
        <taxon>Malasseziomycetes</taxon>
        <taxon>Malasseziales</taxon>
        <taxon>Malasseziaceae</taxon>
        <taxon>Malassezia</taxon>
    </lineage>
</organism>
<keyword evidence="8" id="KW-1185">Reference proteome</keyword>
<protein>
    <submittedName>
        <fullName evidence="7">Similar to S.cerevisiae protein ULP1 (Protease that specifically cleaves Smt3p protein conjugates)</fullName>
    </submittedName>
</protein>
<dbReference type="PROSITE" id="PS50600">
    <property type="entry name" value="ULP_PROTEASE"/>
    <property type="match status" value="1"/>
</dbReference>
<feature type="region of interest" description="Disordered" evidence="5">
    <location>
        <begin position="1"/>
        <end position="21"/>
    </location>
</feature>
<evidence type="ECO:0000313" key="7">
    <source>
        <dbReference type="EMBL" id="SHO80057.1"/>
    </source>
</evidence>
<evidence type="ECO:0000259" key="6">
    <source>
        <dbReference type="PROSITE" id="PS50600"/>
    </source>
</evidence>
<dbReference type="InterPro" id="IPR038765">
    <property type="entry name" value="Papain-like_cys_pep_sf"/>
</dbReference>
<dbReference type="PANTHER" id="PTHR12606">
    <property type="entry name" value="SENTRIN/SUMO-SPECIFIC PROTEASE"/>
    <property type="match status" value="1"/>
</dbReference>
<feature type="compositionally biased region" description="Basic and acidic residues" evidence="5">
    <location>
        <begin position="159"/>
        <end position="174"/>
    </location>
</feature>
<feature type="compositionally biased region" description="Pro residues" evidence="5">
    <location>
        <begin position="400"/>
        <end position="410"/>
    </location>
</feature>
<feature type="compositionally biased region" description="Basic and acidic residues" evidence="5">
    <location>
        <begin position="365"/>
        <end position="376"/>
    </location>
</feature>
<feature type="domain" description="Ubiquitin-like protease family profile" evidence="6">
    <location>
        <begin position="633"/>
        <end position="805"/>
    </location>
</feature>
<dbReference type="AlphaFoldDB" id="A0A1M8ACK2"/>
<feature type="compositionally biased region" description="Basic and acidic residues" evidence="5">
    <location>
        <begin position="8"/>
        <end position="17"/>
    </location>
</feature>
<dbReference type="InterPro" id="IPR003653">
    <property type="entry name" value="Peptidase_C48_C"/>
</dbReference>
<comment type="similarity">
    <text evidence="1">Belongs to the peptidase C48 family.</text>
</comment>
<dbReference type="PANTHER" id="PTHR12606:SF141">
    <property type="entry name" value="GH15225P-RELATED"/>
    <property type="match status" value="1"/>
</dbReference>
<evidence type="ECO:0000256" key="3">
    <source>
        <dbReference type="ARBA" id="ARBA00022801"/>
    </source>
</evidence>
<dbReference type="Gene3D" id="3.40.395.10">
    <property type="entry name" value="Adenoviral Proteinase, Chain A"/>
    <property type="match status" value="1"/>
</dbReference>
<feature type="compositionally biased region" description="Acidic residues" evidence="5">
    <location>
        <begin position="384"/>
        <end position="397"/>
    </location>
</feature>
<feature type="compositionally biased region" description="Basic and acidic residues" evidence="5">
    <location>
        <begin position="255"/>
        <end position="267"/>
    </location>
</feature>
<sequence length="870" mass="96444">MPKRKRSDMHERGRDTEPTQTSWWARVLSFFRAGKRAKAPRSDEPTTQIIDVAKDAAPGAPEHGSVADASLQALHADMARENLADVARQAPAEAAELPATIEATEQRGICDEHNDAPAESQPAKAPVKEYVRIFDTTTAESGPEADTTHEAAEAGDTPVDARKRAENTKDDHTQSIEATQGASELPAAEGEAVGHDPHGADLQDTVQEDLSNESPTEEHMVDPGEKNLDAVPQESLADSESDEVSEGPGDSTYEGPKEESRAGLAEKDPEEGSGEDREEDSDEDLDEDSEEDLKEDSEEDPEGGFEEKLEDPDEHTDEDLEEEPEADVAEKDLEEGSEEDREDYDEGLEEGSEEDPEDGFEELEKEGPDEHPDEWPTRVTPSDADSDEVIVIDDSDEAPCGPPPPPLTPCPMPTDALSRYLASRRPTALPRRTSRFRPVYATGALKVPAPEPIRPGRSRGAGPLPRRSRSSLSQRRKAPLAMAEFRAGLQARQQARIAAMVRDAFHTLRGARTRGTWEDFQALVRKRAHVQQLLDLETLRTHPRTPVLDEAEYTKRTLAALQEREACARARLPERLVPVEAQRQAVQEAKARRRATHGILGRAVLPSALPARAEAQVQQVLVQRGVIASMTGAQVEAHDIAKLRPGQWLNDEVINFYGQLIQQRANQAAPQPGDASPCWAVHVFSSFFWENLTTRGYAGVRRWSRRVDLFTKDVVLMPINLGQAHWVCAAIDLRLRRFAYYDSMGMPSPAVLQRLRAYLADELKDKHGLALYLDDWEDYCAGDTSPQQSNGYDCGVFAAQTLEQLSRRDPGVPYPPLLEAGAFAQRADPQALALLREEYAGEYAWNFSQRDMPYLRRRMAYEIATKQLLA</sequence>
<dbReference type="STRING" id="1230383.A0A1M8ACK2"/>
<dbReference type="Pfam" id="PF02902">
    <property type="entry name" value="Peptidase_C48"/>
    <property type="match status" value="1"/>
</dbReference>
<evidence type="ECO:0000256" key="2">
    <source>
        <dbReference type="ARBA" id="ARBA00022670"/>
    </source>
</evidence>
<feature type="compositionally biased region" description="Basic and acidic residues" evidence="5">
    <location>
        <begin position="216"/>
        <end position="228"/>
    </location>
</feature>
<evidence type="ECO:0000256" key="4">
    <source>
        <dbReference type="ARBA" id="ARBA00022807"/>
    </source>
</evidence>
<evidence type="ECO:0000256" key="1">
    <source>
        <dbReference type="ARBA" id="ARBA00005234"/>
    </source>
</evidence>
<reference evidence="8" key="1">
    <citation type="journal article" date="2017" name="Nucleic Acids Res.">
        <title>Proteogenomics produces comprehensive and highly accurate protein-coding gene annotation in a complete genome assembly of Malassezia sympodialis.</title>
        <authorList>
            <person name="Zhu Y."/>
            <person name="Engstroem P.G."/>
            <person name="Tellgren-Roth C."/>
            <person name="Baudo C.D."/>
            <person name="Kennell J.C."/>
            <person name="Sun S."/>
            <person name="Billmyre R.B."/>
            <person name="Schroeder M.S."/>
            <person name="Andersson A."/>
            <person name="Holm T."/>
            <person name="Sigurgeirsson B."/>
            <person name="Wu G."/>
            <person name="Sankaranarayanan S.R."/>
            <person name="Siddharthan R."/>
            <person name="Sanyal K."/>
            <person name="Lundeberg J."/>
            <person name="Nystedt B."/>
            <person name="Boekhout T."/>
            <person name="Dawson T.L. Jr."/>
            <person name="Heitman J."/>
            <person name="Scheynius A."/>
            <person name="Lehtioe J."/>
        </authorList>
    </citation>
    <scope>NUCLEOTIDE SEQUENCE [LARGE SCALE GENOMIC DNA]</scope>
    <source>
        <strain evidence="8">ATCC 42132</strain>
    </source>
</reference>
<gene>
    <name evidence="7" type="ORF">MSYG_4412</name>
</gene>
<evidence type="ECO:0000256" key="5">
    <source>
        <dbReference type="SAM" id="MobiDB-lite"/>
    </source>
</evidence>
<dbReference type="OrthoDB" id="1939479at2759"/>
<feature type="region of interest" description="Disordered" evidence="5">
    <location>
        <begin position="447"/>
        <end position="476"/>
    </location>
</feature>
<dbReference type="GO" id="GO:0006508">
    <property type="term" value="P:proteolysis"/>
    <property type="evidence" value="ECO:0007669"/>
    <property type="project" value="UniProtKB-KW"/>
</dbReference>
<keyword evidence="2 7" id="KW-0645">Protease</keyword>
<dbReference type="GO" id="GO:0016926">
    <property type="term" value="P:protein desumoylation"/>
    <property type="evidence" value="ECO:0007669"/>
    <property type="project" value="TreeGrafter"/>
</dbReference>
<proteinExistence type="inferred from homology"/>
<keyword evidence="4" id="KW-0788">Thiol protease</keyword>